<dbReference type="EMBL" id="ML743025">
    <property type="protein sequence ID" value="KAE8144094.1"/>
    <property type="molecule type" value="Genomic_DNA"/>
</dbReference>
<dbReference type="OrthoDB" id="10473048at2759"/>
<keyword evidence="3" id="KW-1185">Reference proteome</keyword>
<organism evidence="2 3">
    <name type="scientific">Aspergillus avenaceus</name>
    <dbReference type="NCBI Taxonomy" id="36643"/>
    <lineage>
        <taxon>Eukaryota</taxon>
        <taxon>Fungi</taxon>
        <taxon>Dikarya</taxon>
        <taxon>Ascomycota</taxon>
        <taxon>Pezizomycotina</taxon>
        <taxon>Eurotiomycetes</taxon>
        <taxon>Eurotiomycetidae</taxon>
        <taxon>Eurotiales</taxon>
        <taxon>Aspergillaceae</taxon>
        <taxon>Aspergillus</taxon>
        <taxon>Aspergillus subgen. Circumdati</taxon>
    </lineage>
</organism>
<evidence type="ECO:0000313" key="2">
    <source>
        <dbReference type="EMBL" id="KAE8144094.1"/>
    </source>
</evidence>
<evidence type="ECO:0008006" key="4">
    <source>
        <dbReference type="Google" id="ProtNLM"/>
    </source>
</evidence>
<sequence>MDPPWPHGGRSTVNLMRICLLLGIASCNPHPFSFSASGPFCLLLGPTTLGRPARAHSGRSSQSGLSCRSSVSLIWRFSPATRTMPGSGLV</sequence>
<feature type="chain" id="PRO_5025024592" description="Secreted protein" evidence="1">
    <location>
        <begin position="28"/>
        <end position="90"/>
    </location>
</feature>
<accession>A0A5N6TCI3</accession>
<keyword evidence="1" id="KW-0732">Signal</keyword>
<gene>
    <name evidence="2" type="ORF">BDV25DRAFT_167673</name>
</gene>
<feature type="signal peptide" evidence="1">
    <location>
        <begin position="1"/>
        <end position="27"/>
    </location>
</feature>
<dbReference type="AlphaFoldDB" id="A0A5N6TCI3"/>
<proteinExistence type="predicted"/>
<dbReference type="Proteomes" id="UP000325780">
    <property type="component" value="Unassembled WGS sequence"/>
</dbReference>
<evidence type="ECO:0000313" key="3">
    <source>
        <dbReference type="Proteomes" id="UP000325780"/>
    </source>
</evidence>
<protein>
    <recommendedName>
        <fullName evidence="4">Secreted protein</fullName>
    </recommendedName>
</protein>
<name>A0A5N6TCI3_ASPAV</name>
<evidence type="ECO:0000256" key="1">
    <source>
        <dbReference type="SAM" id="SignalP"/>
    </source>
</evidence>
<reference evidence="2 3" key="1">
    <citation type="submission" date="2019-04" db="EMBL/GenBank/DDBJ databases">
        <title>Friends and foes A comparative genomics study of 23 Aspergillus species from section Flavi.</title>
        <authorList>
            <consortium name="DOE Joint Genome Institute"/>
            <person name="Kjaerbolling I."/>
            <person name="Vesth T."/>
            <person name="Frisvad J.C."/>
            <person name="Nybo J.L."/>
            <person name="Theobald S."/>
            <person name="Kildgaard S."/>
            <person name="Isbrandt T."/>
            <person name="Kuo A."/>
            <person name="Sato A."/>
            <person name="Lyhne E.K."/>
            <person name="Kogle M.E."/>
            <person name="Wiebenga A."/>
            <person name="Kun R.S."/>
            <person name="Lubbers R.J."/>
            <person name="Makela M.R."/>
            <person name="Barry K."/>
            <person name="Chovatia M."/>
            <person name="Clum A."/>
            <person name="Daum C."/>
            <person name="Haridas S."/>
            <person name="He G."/>
            <person name="LaButti K."/>
            <person name="Lipzen A."/>
            <person name="Mondo S."/>
            <person name="Riley R."/>
            <person name="Salamov A."/>
            <person name="Simmons B.A."/>
            <person name="Magnuson J.K."/>
            <person name="Henrissat B."/>
            <person name="Mortensen U.H."/>
            <person name="Larsen T.O."/>
            <person name="Devries R.P."/>
            <person name="Grigoriev I.V."/>
            <person name="Machida M."/>
            <person name="Baker S.E."/>
            <person name="Andersen M.R."/>
        </authorList>
    </citation>
    <scope>NUCLEOTIDE SEQUENCE [LARGE SCALE GENOMIC DNA]</scope>
    <source>
        <strain evidence="2 3">IBT 18842</strain>
    </source>
</reference>